<evidence type="ECO:0000313" key="3">
    <source>
        <dbReference type="EMBL" id="KLU20391.1"/>
    </source>
</evidence>
<dbReference type="PANTHER" id="PTHR43818">
    <property type="entry name" value="BCDNA.GH03377"/>
    <property type="match status" value="1"/>
</dbReference>
<keyword evidence="1" id="KW-0560">Oxidoreductase</keyword>
<sequence>MQEIGIGMIGTGFMGKTHALAYRAMAGVFLESRRPTLVAVADIDADAARRAAAQFGFARAIPDWKSLVTDPAVDVVSITTPNLVHKEMAG</sequence>
<dbReference type="EMBL" id="AEJF01000258">
    <property type="protein sequence ID" value="KLU20391.1"/>
    <property type="molecule type" value="Genomic_DNA"/>
</dbReference>
<dbReference type="SUPFAM" id="SSF51735">
    <property type="entry name" value="NAD(P)-binding Rossmann-fold domains"/>
    <property type="match status" value="1"/>
</dbReference>
<dbReference type="InterPro" id="IPR000683">
    <property type="entry name" value="Gfo/Idh/MocA-like_OxRdtase_N"/>
</dbReference>
<dbReference type="RefSeq" id="WP_047898111.1">
    <property type="nucleotide sequence ID" value="NZ_AEJF01000258.1"/>
</dbReference>
<feature type="domain" description="Gfo/Idh/MocA-like oxidoreductase N-terminal" evidence="2">
    <location>
        <begin position="5"/>
        <end position="89"/>
    </location>
</feature>
<dbReference type="Gene3D" id="3.40.50.720">
    <property type="entry name" value="NAD(P)-binding Rossmann-like Domain"/>
    <property type="match status" value="1"/>
</dbReference>
<evidence type="ECO:0000256" key="1">
    <source>
        <dbReference type="ARBA" id="ARBA00023002"/>
    </source>
</evidence>
<proteinExistence type="predicted"/>
<reference evidence="3 4" key="1">
    <citation type="journal article" date="2015" name="Genome Announc.">
        <title>Draft Genome Sequence of Burkholderia sp. Strain PML1(12), an Ectomycorrhizosphere-Inhabiting Bacterium with Effective Mineral-Weathering Ability.</title>
        <authorList>
            <person name="Uroz S."/>
            <person name="Oger P."/>
        </authorList>
    </citation>
    <scope>NUCLEOTIDE SEQUENCE [LARGE SCALE GENOMIC DNA]</scope>
    <source>
        <strain evidence="4">PML1(12)</strain>
    </source>
</reference>
<comment type="caution">
    <text evidence="3">The sequence shown here is derived from an EMBL/GenBank/DDBJ whole genome shotgun (WGS) entry which is preliminary data.</text>
</comment>
<gene>
    <name evidence="3" type="ORF">EOS_41830</name>
</gene>
<organism evidence="3 4">
    <name type="scientific">Caballeronia mineralivorans PML1(12)</name>
    <dbReference type="NCBI Taxonomy" id="908627"/>
    <lineage>
        <taxon>Bacteria</taxon>
        <taxon>Pseudomonadati</taxon>
        <taxon>Pseudomonadota</taxon>
        <taxon>Betaproteobacteria</taxon>
        <taxon>Burkholderiales</taxon>
        <taxon>Burkholderiaceae</taxon>
        <taxon>Caballeronia</taxon>
    </lineage>
</organism>
<dbReference type="GO" id="GO:0000166">
    <property type="term" value="F:nucleotide binding"/>
    <property type="evidence" value="ECO:0007669"/>
    <property type="project" value="InterPro"/>
</dbReference>
<dbReference type="AlphaFoldDB" id="A0A0J1CIT5"/>
<evidence type="ECO:0000259" key="2">
    <source>
        <dbReference type="Pfam" id="PF01408"/>
    </source>
</evidence>
<dbReference type="Proteomes" id="UP000035963">
    <property type="component" value="Unassembled WGS sequence"/>
</dbReference>
<dbReference type="GO" id="GO:0016491">
    <property type="term" value="F:oxidoreductase activity"/>
    <property type="evidence" value="ECO:0007669"/>
    <property type="project" value="UniProtKB-KW"/>
</dbReference>
<dbReference type="InterPro" id="IPR036291">
    <property type="entry name" value="NAD(P)-bd_dom_sf"/>
</dbReference>
<accession>A0A0J1CIT5</accession>
<dbReference type="PATRIC" id="fig|908627.4.peg.9404"/>
<dbReference type="Pfam" id="PF01408">
    <property type="entry name" value="GFO_IDH_MocA"/>
    <property type="match status" value="1"/>
</dbReference>
<evidence type="ECO:0000313" key="4">
    <source>
        <dbReference type="Proteomes" id="UP000035963"/>
    </source>
</evidence>
<protein>
    <recommendedName>
        <fullName evidence="2">Gfo/Idh/MocA-like oxidoreductase N-terminal domain-containing protein</fullName>
    </recommendedName>
</protein>
<dbReference type="PANTHER" id="PTHR43818:SF11">
    <property type="entry name" value="BCDNA.GH03377"/>
    <property type="match status" value="1"/>
</dbReference>
<keyword evidence="4" id="KW-1185">Reference proteome</keyword>
<name>A0A0J1CIT5_9BURK</name>
<dbReference type="InterPro" id="IPR050463">
    <property type="entry name" value="Gfo/Idh/MocA_oxidrdct_glycsds"/>
</dbReference>